<dbReference type="RefSeq" id="WP_091965000.1">
    <property type="nucleotide sequence ID" value="NZ_FOLH01000007.1"/>
</dbReference>
<keyword evidence="3" id="KW-1185">Reference proteome</keyword>
<dbReference type="InterPro" id="IPR003673">
    <property type="entry name" value="CoA-Trfase_fam_III"/>
</dbReference>
<organism evidence="2 3">
    <name type="scientific">Marinospirillum celere</name>
    <dbReference type="NCBI Taxonomy" id="1122252"/>
    <lineage>
        <taxon>Bacteria</taxon>
        <taxon>Pseudomonadati</taxon>
        <taxon>Pseudomonadota</taxon>
        <taxon>Gammaproteobacteria</taxon>
        <taxon>Oceanospirillales</taxon>
        <taxon>Oceanospirillaceae</taxon>
        <taxon>Marinospirillum</taxon>
    </lineage>
</organism>
<evidence type="ECO:0000313" key="3">
    <source>
        <dbReference type="Proteomes" id="UP000199058"/>
    </source>
</evidence>
<gene>
    <name evidence="2" type="ORF">SAMN05660443_2829</name>
</gene>
<protein>
    <submittedName>
        <fullName evidence="2">Crotonobetainyl-CoA:carnitine CoA-transferase CaiB</fullName>
    </submittedName>
</protein>
<dbReference type="InterPro" id="IPR050483">
    <property type="entry name" value="CoA-transferase_III_domain"/>
</dbReference>
<keyword evidence="1 2" id="KW-0808">Transferase</keyword>
<accession>A0A1I1JJ70</accession>
<dbReference type="PANTHER" id="PTHR48207:SF3">
    <property type="entry name" value="SUCCINATE--HYDROXYMETHYLGLUTARATE COA-TRANSFERASE"/>
    <property type="match status" value="1"/>
</dbReference>
<dbReference type="InterPro" id="IPR023606">
    <property type="entry name" value="CoA-Trfase_III_dom_1_sf"/>
</dbReference>
<dbReference type="SUPFAM" id="SSF89796">
    <property type="entry name" value="CoA-transferase family III (CaiB/BaiF)"/>
    <property type="match status" value="1"/>
</dbReference>
<evidence type="ECO:0000256" key="1">
    <source>
        <dbReference type="ARBA" id="ARBA00022679"/>
    </source>
</evidence>
<dbReference type="EMBL" id="FOLH01000007">
    <property type="protein sequence ID" value="SFC48516.1"/>
    <property type="molecule type" value="Genomic_DNA"/>
</dbReference>
<evidence type="ECO:0000313" key="2">
    <source>
        <dbReference type="EMBL" id="SFC48516.1"/>
    </source>
</evidence>
<dbReference type="STRING" id="1122252.SAMN05660443_2829"/>
<dbReference type="OrthoDB" id="9058532at2"/>
<name>A0A1I1JJ70_9GAMM</name>
<dbReference type="Proteomes" id="UP000199058">
    <property type="component" value="Unassembled WGS sequence"/>
</dbReference>
<dbReference type="AlphaFoldDB" id="A0A1I1JJ70"/>
<dbReference type="Gene3D" id="3.30.1540.10">
    <property type="entry name" value="formyl-coa transferase, domain 3"/>
    <property type="match status" value="1"/>
</dbReference>
<dbReference type="Pfam" id="PF02515">
    <property type="entry name" value="CoA_transf_3"/>
    <property type="match status" value="1"/>
</dbReference>
<dbReference type="InterPro" id="IPR044855">
    <property type="entry name" value="CoA-Trfase_III_dom3_sf"/>
</dbReference>
<dbReference type="GO" id="GO:0008410">
    <property type="term" value="F:CoA-transferase activity"/>
    <property type="evidence" value="ECO:0007669"/>
    <property type="project" value="TreeGrafter"/>
</dbReference>
<dbReference type="Gene3D" id="3.40.50.10540">
    <property type="entry name" value="Crotonobetainyl-coa:carnitine coa-transferase, domain 1"/>
    <property type="match status" value="1"/>
</dbReference>
<reference evidence="2 3" key="1">
    <citation type="submission" date="2016-10" db="EMBL/GenBank/DDBJ databases">
        <authorList>
            <person name="de Groot N.N."/>
        </authorList>
    </citation>
    <scope>NUCLEOTIDE SEQUENCE [LARGE SCALE GENOMIC DNA]</scope>
    <source>
        <strain evidence="2 3">DSM 18438</strain>
    </source>
</reference>
<proteinExistence type="predicted"/>
<sequence>MLPKPLQGIRVLDLSRILAGPWCTQQLADLGAEVIKIERPGQGDDTRRWGPPWLKNSQEAAYYLSCNRGKKSVAVDIATEAGQQTLLALVDHCDVLVENFKVGGLKKYGLDYASLKEKKPDLIYCSITGFGQDGPYAQRAGYDFMIQGMGGLMSLTGLPDDEPGGGPVKVGVAFADVFTGLYASNAILAALFQRQQSGLGTHIDLSLLDVQVGVLANQALNYLTSGQVPGRLGNAHPNIVPYQAFATADGYMILAVGNDAQFQRFCQEAGCPELAQDERFVSNQERVANREQLLPLLEPLVKKRTTDDWLQALEAIGVPCGPINNLEQVFADPQVQHRGMELKLPHPEAGEVRLVSNPIRFDGQALNSSSAPPLLGEHTEEVLKELLNRE</sequence>
<dbReference type="PANTHER" id="PTHR48207">
    <property type="entry name" value="SUCCINATE--HYDROXYMETHYLGLUTARATE COA-TRANSFERASE"/>
    <property type="match status" value="1"/>
</dbReference>